<sequence length="150" mass="16891">MSLADDHDHRIPAGLCEIARRAPLLHRTAARAQLVTAKRLHLCRRRPEGLTYGDENYLQRKELEKLERTHVELVDDRDGVSAAAETVVFGLDKETYEIDLTAENAAELRELVGTWALYARVVEPSSPMRKPRPRHVYAVGPRRSGAAGTR</sequence>
<dbReference type="InterPro" id="IPR042261">
    <property type="entry name" value="Lsr2-like_dimerization"/>
</dbReference>
<dbReference type="RefSeq" id="WP_051192440.1">
    <property type="nucleotide sequence ID" value="NZ_JBIAQY010000003.1"/>
</dbReference>
<dbReference type="EMBL" id="JBIAQY010000003">
    <property type="protein sequence ID" value="MFF3568256.1"/>
    <property type="molecule type" value="Genomic_DNA"/>
</dbReference>
<gene>
    <name evidence="3" type="ORF">ACFYXQ_10835</name>
</gene>
<evidence type="ECO:0000313" key="3">
    <source>
        <dbReference type="EMBL" id="MFF3568256.1"/>
    </source>
</evidence>
<proteinExistence type="predicted"/>
<reference evidence="3 4" key="1">
    <citation type="submission" date="2024-10" db="EMBL/GenBank/DDBJ databases">
        <title>The Natural Products Discovery Center: Release of the First 8490 Sequenced Strains for Exploring Actinobacteria Biosynthetic Diversity.</title>
        <authorList>
            <person name="Kalkreuter E."/>
            <person name="Kautsar S.A."/>
            <person name="Yang D."/>
            <person name="Bader C.D."/>
            <person name="Teijaro C.N."/>
            <person name="Fluegel L."/>
            <person name="Davis C.M."/>
            <person name="Simpson J.R."/>
            <person name="Lauterbach L."/>
            <person name="Steele A.D."/>
            <person name="Gui C."/>
            <person name="Meng S."/>
            <person name="Li G."/>
            <person name="Viehrig K."/>
            <person name="Ye F."/>
            <person name="Su P."/>
            <person name="Kiefer A.F."/>
            <person name="Nichols A."/>
            <person name="Cepeda A.J."/>
            <person name="Yan W."/>
            <person name="Fan B."/>
            <person name="Jiang Y."/>
            <person name="Adhikari A."/>
            <person name="Zheng C.-J."/>
            <person name="Schuster L."/>
            <person name="Cowan T.M."/>
            <person name="Smanski M.J."/>
            <person name="Chevrette M.G."/>
            <person name="De Carvalho L.P.S."/>
            <person name="Shen B."/>
        </authorList>
    </citation>
    <scope>NUCLEOTIDE SEQUENCE [LARGE SCALE GENOMIC DNA]</scope>
    <source>
        <strain evidence="3 4">NPDC002593</strain>
    </source>
</reference>
<name>A0ABW6RW53_9NOCA</name>
<dbReference type="Proteomes" id="UP001601992">
    <property type="component" value="Unassembled WGS sequence"/>
</dbReference>
<evidence type="ECO:0000256" key="1">
    <source>
        <dbReference type="SAM" id="MobiDB-lite"/>
    </source>
</evidence>
<organism evidence="3 4">
    <name type="scientific">Nocardia jiangxiensis</name>
    <dbReference type="NCBI Taxonomy" id="282685"/>
    <lineage>
        <taxon>Bacteria</taxon>
        <taxon>Bacillati</taxon>
        <taxon>Actinomycetota</taxon>
        <taxon>Actinomycetes</taxon>
        <taxon>Mycobacteriales</taxon>
        <taxon>Nocardiaceae</taxon>
        <taxon>Nocardia</taxon>
    </lineage>
</organism>
<comment type="caution">
    <text evidence="3">The sequence shown here is derived from an EMBL/GenBank/DDBJ whole genome shotgun (WGS) entry which is preliminary data.</text>
</comment>
<dbReference type="Gene3D" id="3.30.60.230">
    <property type="entry name" value="Lsr2, dimerization domain"/>
    <property type="match status" value="1"/>
</dbReference>
<keyword evidence="4" id="KW-1185">Reference proteome</keyword>
<feature type="region of interest" description="Disordered" evidence="1">
    <location>
        <begin position="129"/>
        <end position="150"/>
    </location>
</feature>
<evidence type="ECO:0000259" key="2">
    <source>
        <dbReference type="Pfam" id="PF11774"/>
    </source>
</evidence>
<feature type="domain" description="Lsr2 dimerization" evidence="2">
    <location>
        <begin position="68"/>
        <end position="121"/>
    </location>
</feature>
<dbReference type="InterPro" id="IPR024412">
    <property type="entry name" value="Lsr2_dim_dom"/>
</dbReference>
<evidence type="ECO:0000313" key="4">
    <source>
        <dbReference type="Proteomes" id="UP001601992"/>
    </source>
</evidence>
<dbReference type="Pfam" id="PF11774">
    <property type="entry name" value="Lsr2"/>
    <property type="match status" value="1"/>
</dbReference>
<protein>
    <submittedName>
        <fullName evidence="3">Histone-like nucleoid-structuring protein Lsr2</fullName>
    </submittedName>
</protein>
<accession>A0ABW6RW53</accession>